<sequence length="67" mass="7349">MPSAAMDTRMRGHDSQGDDTQGYDTQGYDTQGDDWPGDDWPGHDRLGHAAHLSPPTRSGVHAFDSHE</sequence>
<keyword evidence="3" id="KW-1185">Reference proteome</keyword>
<comment type="caution">
    <text evidence="2">The sequence shown here is derived from an EMBL/GenBank/DDBJ whole genome shotgun (WGS) entry which is preliminary data.</text>
</comment>
<feature type="compositionally biased region" description="Polar residues" evidence="1">
    <location>
        <begin position="18"/>
        <end position="29"/>
    </location>
</feature>
<evidence type="ECO:0000313" key="2">
    <source>
        <dbReference type="EMBL" id="PUE52780.1"/>
    </source>
</evidence>
<feature type="region of interest" description="Disordered" evidence="1">
    <location>
        <begin position="1"/>
        <end position="67"/>
    </location>
</feature>
<dbReference type="Proteomes" id="UP000250790">
    <property type="component" value="Unassembled WGS sequence"/>
</dbReference>
<dbReference type="AlphaFoldDB" id="A0A315E4H5"/>
<proteinExistence type="predicted"/>
<evidence type="ECO:0000256" key="1">
    <source>
        <dbReference type="SAM" id="MobiDB-lite"/>
    </source>
</evidence>
<reference evidence="2 3" key="1">
    <citation type="submission" date="2017-04" db="EMBL/GenBank/DDBJ databases">
        <title>Unexpected and diverse lifestyles within the genus Limnohabitans.</title>
        <authorList>
            <person name="Kasalicky V."/>
            <person name="Mehrshad M."/>
            <person name="Andrei S.-A."/>
            <person name="Salcher M."/>
            <person name="Kratochvilova H."/>
            <person name="Simek K."/>
            <person name="Ghai R."/>
        </authorList>
    </citation>
    <scope>NUCLEOTIDE SEQUENCE [LARGE SCALE GENOMIC DNA]</scope>
    <source>
        <strain evidence="2 3">II-B4</strain>
    </source>
</reference>
<protein>
    <submittedName>
        <fullName evidence="2">Uncharacterized protein</fullName>
    </submittedName>
</protein>
<organism evidence="2 3">
    <name type="scientific">Limnohabitans parvus II-B4</name>
    <dbReference type="NCBI Taxonomy" id="1293052"/>
    <lineage>
        <taxon>Bacteria</taxon>
        <taxon>Pseudomonadati</taxon>
        <taxon>Pseudomonadota</taxon>
        <taxon>Betaproteobacteria</taxon>
        <taxon>Burkholderiales</taxon>
        <taxon>Comamonadaceae</taxon>
        <taxon>Limnohabitans</taxon>
    </lineage>
</organism>
<evidence type="ECO:0000313" key="3">
    <source>
        <dbReference type="Proteomes" id="UP000250790"/>
    </source>
</evidence>
<dbReference type="EMBL" id="NESN01000004">
    <property type="protein sequence ID" value="PUE52780.1"/>
    <property type="molecule type" value="Genomic_DNA"/>
</dbReference>
<gene>
    <name evidence="2" type="ORF">B9Z37_11455</name>
</gene>
<accession>A0A315E4H5</accession>
<name>A0A315E4H5_9BURK</name>